<accession>A0ABP9DLZ7</accession>
<dbReference type="InterPro" id="IPR052960">
    <property type="entry name" value="GlcN6P_deaminase-like"/>
</dbReference>
<dbReference type="InterPro" id="IPR003737">
    <property type="entry name" value="GlcNAc_PI_deacetylase-related"/>
</dbReference>
<dbReference type="CDD" id="cd01399">
    <property type="entry name" value="GlcN6P_deaminase"/>
    <property type="match status" value="1"/>
</dbReference>
<dbReference type="Pfam" id="PF02585">
    <property type="entry name" value="PIG-L"/>
    <property type="match status" value="1"/>
</dbReference>
<evidence type="ECO:0000313" key="3">
    <source>
        <dbReference type="EMBL" id="GAA4849332.1"/>
    </source>
</evidence>
<dbReference type="InterPro" id="IPR037171">
    <property type="entry name" value="NagB/RpiA_transferase-like"/>
</dbReference>
<gene>
    <name evidence="3" type="ORF">GCM10023331_37500</name>
</gene>
<sequence>MTPQIPDREFEKVTTHTFSDAAEASKHIAERIASLIRERENQGKKTVLGLATGSSPLKVYDELIKLHQEEGLSFRNVITFNLDEYYPMSPDSIHSYVRFMKENLFDHIDILPHNTHIPKGDIPQEELYEYCKQYEEKIQEVGGIDIQLLGIGRSGHIGFNEPGSTAHSKTRLVTLDNVTRSDASSSFNGIENVPRRAITMGVGTILKAKQVCLMAWGYTKAHIVKAMIEGPVTDKVPASFLQQHEDCSAFLDTSGSQQLTRYTTPWLVRSCVWEDNLIKKAVVWLALKIQKPVLMLTEHDYNEHGLDELISTIGSAYDLNIKVFNMLQHTITGWPGGKPNADDSQRPERTLPAQKRVLIFSPHAGNDVISMGGTIERLIEQGHEVHIAYQTSGSLGVSDAVTRRYTRFAKELLHHFKLPSDTLEAPFKEVLEYLGTKEEGDFDSMAIRKIKALVRKEEAIAAMHYYGLPEERIHFLNMPFYETGKVRKKPLGKEDYALVKSLISQLKPHQIFAAGDLSDPHGTQRLCLDAIQKVLQDLAAEDFMKDCWVWLYRGTWQEWNIDEIDMAVPMSPEQVMRKRRGIFFHRSQKDNILYQGEDEREFWKRAEDRNQGTAKRYDELGMAQYAAIEAFKLYKK</sequence>
<name>A0ABP9DLZ7_9BACT</name>
<dbReference type="Gene3D" id="3.40.50.1360">
    <property type="match status" value="1"/>
</dbReference>
<comment type="caution">
    <text evidence="3">The sequence shown here is derived from an EMBL/GenBank/DDBJ whole genome shotgun (WGS) entry which is preliminary data.</text>
</comment>
<dbReference type="NCBIfam" id="NF002557">
    <property type="entry name" value="PRK02122.1"/>
    <property type="match status" value="1"/>
</dbReference>
<dbReference type="SUPFAM" id="SSF102588">
    <property type="entry name" value="LmbE-like"/>
    <property type="match status" value="1"/>
</dbReference>
<dbReference type="SUPFAM" id="SSF100950">
    <property type="entry name" value="NagB/RpiA/CoA transferase-like"/>
    <property type="match status" value="1"/>
</dbReference>
<dbReference type="Gene3D" id="3.40.50.10320">
    <property type="entry name" value="LmbE-like"/>
    <property type="match status" value="1"/>
</dbReference>
<evidence type="ECO:0000259" key="2">
    <source>
        <dbReference type="Pfam" id="PF01182"/>
    </source>
</evidence>
<reference evidence="4" key="1">
    <citation type="journal article" date="2019" name="Int. J. Syst. Evol. Microbiol.">
        <title>The Global Catalogue of Microorganisms (GCM) 10K type strain sequencing project: providing services to taxonomists for standard genome sequencing and annotation.</title>
        <authorList>
            <consortium name="The Broad Institute Genomics Platform"/>
            <consortium name="The Broad Institute Genome Sequencing Center for Infectious Disease"/>
            <person name="Wu L."/>
            <person name="Ma J."/>
        </authorList>
    </citation>
    <scope>NUCLEOTIDE SEQUENCE [LARGE SCALE GENOMIC DNA]</scope>
    <source>
        <strain evidence="4">JCM 18326</strain>
    </source>
</reference>
<dbReference type="Pfam" id="PF01182">
    <property type="entry name" value="Glucosamine_iso"/>
    <property type="match status" value="1"/>
</dbReference>
<dbReference type="PANTHER" id="PTHR42892:SF1">
    <property type="entry name" value="GLUCOSAMINE-6-PHOSPHATE ISOMERASE"/>
    <property type="match status" value="1"/>
</dbReference>
<dbReference type="InterPro" id="IPR004547">
    <property type="entry name" value="Glucosamine6P_isomerase"/>
</dbReference>
<protein>
    <recommendedName>
        <fullName evidence="1">Glucosamine-6-phosphate deaminase</fullName>
        <ecNumber evidence="1">3.5.99.6</ecNumber>
    </recommendedName>
</protein>
<dbReference type="EMBL" id="BAABJX010000062">
    <property type="protein sequence ID" value="GAA4849332.1"/>
    <property type="molecule type" value="Genomic_DNA"/>
</dbReference>
<dbReference type="NCBIfam" id="TIGR00502">
    <property type="entry name" value="nagB"/>
    <property type="match status" value="1"/>
</dbReference>
<keyword evidence="4" id="KW-1185">Reference proteome</keyword>
<evidence type="ECO:0000313" key="4">
    <source>
        <dbReference type="Proteomes" id="UP001500298"/>
    </source>
</evidence>
<feature type="domain" description="Glucosamine/galactosamine-6-phosphate isomerase" evidence="2">
    <location>
        <begin position="20"/>
        <end position="244"/>
    </location>
</feature>
<dbReference type="PANTHER" id="PTHR42892">
    <property type="entry name" value="GLUCOSAMINE-6-PHOSPHATE DEAMINASE-LIKE PROTEIN BT_0258-RELATED"/>
    <property type="match status" value="1"/>
</dbReference>
<evidence type="ECO:0000256" key="1">
    <source>
        <dbReference type="NCBIfam" id="TIGR00502"/>
    </source>
</evidence>
<proteinExistence type="predicted"/>
<dbReference type="EC" id="3.5.99.6" evidence="1"/>
<dbReference type="InterPro" id="IPR024078">
    <property type="entry name" value="LmbE-like_dom_sf"/>
</dbReference>
<organism evidence="3 4">
    <name type="scientific">Algivirga pacifica</name>
    <dbReference type="NCBI Taxonomy" id="1162670"/>
    <lineage>
        <taxon>Bacteria</taxon>
        <taxon>Pseudomonadati</taxon>
        <taxon>Bacteroidota</taxon>
        <taxon>Cytophagia</taxon>
        <taxon>Cytophagales</taxon>
        <taxon>Flammeovirgaceae</taxon>
        <taxon>Algivirga</taxon>
    </lineage>
</organism>
<dbReference type="Proteomes" id="UP001500298">
    <property type="component" value="Unassembled WGS sequence"/>
</dbReference>
<dbReference type="InterPro" id="IPR006148">
    <property type="entry name" value="Glc/Gal-6P_isomerase"/>
</dbReference>